<name>A0AB39CCT6_9VIRU</name>
<dbReference type="EMBL" id="PQ015378">
    <property type="protein sequence ID" value="XDJ14738.1"/>
    <property type="molecule type" value="Genomic_DNA"/>
</dbReference>
<feature type="compositionally biased region" description="Polar residues" evidence="1">
    <location>
        <begin position="431"/>
        <end position="446"/>
    </location>
</feature>
<sequence>MVGATKIAPETLTSVDGVEPVDMIVSLEKQMESLEAKAEATLRKLAQSLSFGVALEAQRWDPDEAMFQYALEKYSDVMPDVYLSFEDISNSSKKVWDRTVQSLKQLQTDSIEYARVINVGSDRLVEKNNMLYEQATNIKEKPYKTEFTLKFPKKFNINGKFEPKDVTRIISIANSAFAFFDKFFLKFMDTVGKIFDKLTFDHEFTDAAGVDFSQFAPNKWMAKALPVEKDDRFRVSAPLFRTPEAQSNKALFASGPTEAKTDELKNWAFMVNTVRDFSFRYYTVRELRAAPEDALVVEVDQINSIRQRLGQLLAISKRFQSRKGYESKLASSLRRMQIAGEKIRTKAGQFKAEPDEADKQIQKMDNDRDQVKGRPAISDIIQSVTLMINNVSRMVTDYNNCMAGILRTLGGLTYVAELELKAYTPPLRKPVNTQIAGKTNEPRTATPSAPAQAPNPGGNARLP</sequence>
<evidence type="ECO:0000256" key="1">
    <source>
        <dbReference type="SAM" id="MobiDB-lite"/>
    </source>
</evidence>
<reference evidence="2" key="1">
    <citation type="submission" date="2024-07" db="EMBL/GenBank/DDBJ databases">
        <authorList>
            <person name="Bringhurst R.M."/>
            <person name="Homer T.E."/>
        </authorList>
    </citation>
    <scope>NUCLEOTIDE SEQUENCE</scope>
</reference>
<feature type="region of interest" description="Disordered" evidence="1">
    <location>
        <begin position="430"/>
        <end position="463"/>
    </location>
</feature>
<protein>
    <submittedName>
        <fullName evidence="2">Internal head protein</fullName>
    </submittedName>
</protein>
<dbReference type="Pfam" id="PF12699">
    <property type="entry name" value="phiKZ_IP"/>
    <property type="match status" value="1"/>
</dbReference>
<accession>A0AB39CCT6</accession>
<evidence type="ECO:0000313" key="2">
    <source>
        <dbReference type="EMBL" id="XDJ14738.1"/>
    </source>
</evidence>
<feature type="compositionally biased region" description="Low complexity" evidence="1">
    <location>
        <begin position="447"/>
        <end position="463"/>
    </location>
</feature>
<dbReference type="InterPro" id="IPR024413">
    <property type="entry name" value="Phage_phiKZ_Orf92_int-head"/>
</dbReference>
<organism evidence="2">
    <name type="scientific">Pseudomonas phage RVTF4</name>
    <dbReference type="NCBI Taxonomy" id="3236931"/>
    <lineage>
        <taxon>Viruses</taxon>
    </lineage>
</organism>
<proteinExistence type="predicted"/>